<dbReference type="SUPFAM" id="SSF47473">
    <property type="entry name" value="EF-hand"/>
    <property type="match status" value="1"/>
</dbReference>
<dbReference type="PROSITE" id="PS50222">
    <property type="entry name" value="EF_HAND_2"/>
    <property type="match status" value="1"/>
</dbReference>
<dbReference type="InterPro" id="IPR011992">
    <property type="entry name" value="EF-hand-dom_pair"/>
</dbReference>
<dbReference type="Proteomes" id="UP000029989">
    <property type="component" value="Unassembled WGS sequence"/>
</dbReference>
<evidence type="ECO:0000313" key="4">
    <source>
        <dbReference type="Proteomes" id="UP000029989"/>
    </source>
</evidence>
<evidence type="ECO:0000256" key="1">
    <source>
        <dbReference type="SAM" id="SignalP"/>
    </source>
</evidence>
<name>A0A0A0F4U0_9GAMM</name>
<organism evidence="3 4">
    <name type="scientific">Lysobacter arseniciresistens ZS79</name>
    <dbReference type="NCBI Taxonomy" id="913325"/>
    <lineage>
        <taxon>Bacteria</taxon>
        <taxon>Pseudomonadati</taxon>
        <taxon>Pseudomonadota</taxon>
        <taxon>Gammaproteobacteria</taxon>
        <taxon>Lysobacterales</taxon>
        <taxon>Lysobacteraceae</taxon>
        <taxon>Novilysobacter</taxon>
    </lineage>
</organism>
<protein>
    <recommendedName>
        <fullName evidence="2">EF-hand domain-containing protein</fullName>
    </recommendedName>
</protein>
<sequence>MNTLTTLAAAATLCIASGAIHAQEARNEGLNSIPPGDVVESVTLDTTAGPVTVTSSPGIAPSAEYGVDFAALDRDDDGYLLRTEAAATTGRTAPPGDLSAQFDSVDEDNDDRLTFKEVLAWVY</sequence>
<comment type="caution">
    <text evidence="3">The sequence shown here is derived from an EMBL/GenBank/DDBJ whole genome shotgun (WGS) entry which is preliminary data.</text>
</comment>
<evidence type="ECO:0000259" key="2">
    <source>
        <dbReference type="PROSITE" id="PS50222"/>
    </source>
</evidence>
<dbReference type="AlphaFoldDB" id="A0A0A0F4U0"/>
<gene>
    <name evidence="3" type="ORF">N799_05700</name>
</gene>
<proteinExistence type="predicted"/>
<keyword evidence="4" id="KW-1185">Reference proteome</keyword>
<dbReference type="Gene3D" id="1.10.238.10">
    <property type="entry name" value="EF-hand"/>
    <property type="match status" value="1"/>
</dbReference>
<dbReference type="InterPro" id="IPR002048">
    <property type="entry name" value="EF_hand_dom"/>
</dbReference>
<dbReference type="EMBL" id="AVPT01000002">
    <property type="protein sequence ID" value="KGM57550.1"/>
    <property type="molecule type" value="Genomic_DNA"/>
</dbReference>
<dbReference type="PROSITE" id="PS00018">
    <property type="entry name" value="EF_HAND_1"/>
    <property type="match status" value="1"/>
</dbReference>
<reference evidence="3 4" key="1">
    <citation type="journal article" date="2015" name="Stand. Genomic Sci.">
        <title>Genomic information of the arsenic-resistant bacterium Lysobacter arseniciresistens type strain ZS79(T) and comparison of Lysobacter draft genomes.</title>
        <authorList>
            <person name="Liu L."/>
            <person name="Zhang S."/>
            <person name="Luo M."/>
            <person name="Wang G."/>
        </authorList>
    </citation>
    <scope>NUCLEOTIDE SEQUENCE [LARGE SCALE GENOMIC DNA]</scope>
    <source>
        <strain evidence="3 4">ZS79</strain>
    </source>
</reference>
<evidence type="ECO:0000313" key="3">
    <source>
        <dbReference type="EMBL" id="KGM57550.1"/>
    </source>
</evidence>
<feature type="domain" description="EF-hand" evidence="2">
    <location>
        <begin position="93"/>
        <end position="123"/>
    </location>
</feature>
<dbReference type="GO" id="GO:0005509">
    <property type="term" value="F:calcium ion binding"/>
    <property type="evidence" value="ECO:0007669"/>
    <property type="project" value="InterPro"/>
</dbReference>
<accession>A0A0A0F4U0</accession>
<keyword evidence="1" id="KW-0732">Signal</keyword>
<feature type="chain" id="PRO_5001962124" description="EF-hand domain-containing protein" evidence="1">
    <location>
        <begin position="23"/>
        <end position="123"/>
    </location>
</feature>
<dbReference type="RefSeq" id="WP_036207052.1">
    <property type="nucleotide sequence ID" value="NZ_AVPT01000002.1"/>
</dbReference>
<dbReference type="OrthoDB" id="6025648at2"/>
<dbReference type="InterPro" id="IPR018247">
    <property type="entry name" value="EF_Hand_1_Ca_BS"/>
</dbReference>
<feature type="signal peptide" evidence="1">
    <location>
        <begin position="1"/>
        <end position="22"/>
    </location>
</feature>